<keyword evidence="6 10" id="KW-0368">Histidine biosynthesis</keyword>
<keyword evidence="5 10" id="KW-0315">Glutamine amidotransferase</keyword>
<evidence type="ECO:0000256" key="11">
    <source>
        <dbReference type="PIRSR" id="PIRSR000495-1"/>
    </source>
</evidence>
<feature type="active site" evidence="10 11">
    <location>
        <position position="181"/>
    </location>
</feature>
<dbReference type="Proteomes" id="UP000272051">
    <property type="component" value="Unassembled WGS sequence"/>
</dbReference>
<comment type="catalytic activity">
    <reaction evidence="8 10">
        <text>5-[(5-phospho-1-deoxy-D-ribulos-1-ylimino)methylamino]-1-(5-phospho-beta-D-ribosyl)imidazole-4-carboxamide + L-glutamine = D-erythro-1-(imidazol-4-yl)glycerol 3-phosphate + 5-amino-1-(5-phospho-beta-D-ribosyl)imidazole-4-carboxamide + L-glutamate + H(+)</text>
        <dbReference type="Rhea" id="RHEA:24793"/>
        <dbReference type="ChEBI" id="CHEBI:15378"/>
        <dbReference type="ChEBI" id="CHEBI:29985"/>
        <dbReference type="ChEBI" id="CHEBI:58278"/>
        <dbReference type="ChEBI" id="CHEBI:58359"/>
        <dbReference type="ChEBI" id="CHEBI:58475"/>
        <dbReference type="ChEBI" id="CHEBI:58525"/>
        <dbReference type="EC" id="4.3.2.10"/>
    </reaction>
</comment>
<evidence type="ECO:0000313" key="15">
    <source>
        <dbReference type="Proteomes" id="UP000272051"/>
    </source>
</evidence>
<proteinExistence type="inferred from homology"/>
<dbReference type="EC" id="4.3.2.10" evidence="10"/>
<evidence type="ECO:0000256" key="6">
    <source>
        <dbReference type="ARBA" id="ARBA00023102"/>
    </source>
</evidence>
<dbReference type="GO" id="GO:0000105">
    <property type="term" value="P:L-histidine biosynthetic process"/>
    <property type="evidence" value="ECO:0007669"/>
    <property type="project" value="UniProtKB-UniRule"/>
</dbReference>
<dbReference type="Gene3D" id="3.40.50.880">
    <property type="match status" value="1"/>
</dbReference>
<evidence type="ECO:0000256" key="7">
    <source>
        <dbReference type="ARBA" id="ARBA00023239"/>
    </source>
</evidence>
<evidence type="ECO:0000259" key="12">
    <source>
        <dbReference type="Pfam" id="PF00117"/>
    </source>
</evidence>
<dbReference type="GO" id="GO:0004359">
    <property type="term" value="F:glutaminase activity"/>
    <property type="evidence" value="ECO:0007669"/>
    <property type="project" value="UniProtKB-EC"/>
</dbReference>
<comment type="function">
    <text evidence="10">IGPS catalyzes the conversion of PRFAR and glutamine to IGP, AICAR and glutamate. The HisH subunit catalyzes the hydrolysis of glutamine to glutamate and ammonia as part of the synthesis of IGP and AICAR. The resulting ammonia molecule is channeled to the active site of HisF.</text>
</comment>
<evidence type="ECO:0000256" key="1">
    <source>
        <dbReference type="ARBA" id="ARBA00005091"/>
    </source>
</evidence>
<feature type="active site" description="Nucleophile" evidence="10 11">
    <location>
        <position position="79"/>
    </location>
</feature>
<comment type="caution">
    <text evidence="13">The sequence shown here is derived from an EMBL/GenBank/DDBJ whole genome shotgun (WGS) entry which is preliminary data.</text>
</comment>
<comment type="catalytic activity">
    <reaction evidence="9 10">
        <text>L-glutamine + H2O = L-glutamate + NH4(+)</text>
        <dbReference type="Rhea" id="RHEA:15889"/>
        <dbReference type="ChEBI" id="CHEBI:15377"/>
        <dbReference type="ChEBI" id="CHEBI:28938"/>
        <dbReference type="ChEBI" id="CHEBI:29985"/>
        <dbReference type="ChEBI" id="CHEBI:58359"/>
        <dbReference type="EC" id="3.5.1.2"/>
    </reaction>
</comment>
<evidence type="ECO:0000256" key="3">
    <source>
        <dbReference type="ARBA" id="ARBA00022605"/>
    </source>
</evidence>
<name>A0A497EM37_9CREN</name>
<comment type="subcellular location">
    <subcellularLocation>
        <location evidence="10">Cytoplasm</location>
    </subcellularLocation>
</comment>
<evidence type="ECO:0000256" key="2">
    <source>
        <dbReference type="ARBA" id="ARBA00011152"/>
    </source>
</evidence>
<dbReference type="PROSITE" id="PS51273">
    <property type="entry name" value="GATASE_TYPE_1"/>
    <property type="match status" value="1"/>
</dbReference>
<comment type="subunit">
    <text evidence="2 10">Heterodimer of HisH and HisF.</text>
</comment>
<dbReference type="EC" id="3.5.1.2" evidence="10"/>
<evidence type="ECO:0000313" key="14">
    <source>
        <dbReference type="EMBL" id="RLE50557.1"/>
    </source>
</evidence>
<evidence type="ECO:0000256" key="5">
    <source>
        <dbReference type="ARBA" id="ARBA00022962"/>
    </source>
</evidence>
<dbReference type="PANTHER" id="PTHR42701">
    <property type="entry name" value="IMIDAZOLE GLYCEROL PHOSPHATE SYNTHASE SUBUNIT HISH"/>
    <property type="match status" value="1"/>
</dbReference>
<sequence>MVKVAILDLKLGNLLSIKKGFERADAEAIITCDAKDLAACDCIVLPGVGAFRDAMASITPLKEELLKEVYSGKPLLGVCLGLQMLFDRSFEGGLFEGLKLIRGDAVKLPPGVKIPHMGWNTIRIVRENPLLDGVKDGAYVYFVHSYYVKPCEDNVIVAETDYGVKFPSIVSKGCLYGTQFHPEKSGKVGLKILKNFVSLVKR</sequence>
<dbReference type="PANTHER" id="PTHR42701:SF1">
    <property type="entry name" value="IMIDAZOLE GLYCEROL PHOSPHATE SYNTHASE SUBUNIT HISH"/>
    <property type="match status" value="1"/>
</dbReference>
<dbReference type="NCBIfam" id="TIGR01855">
    <property type="entry name" value="IMP_synth_hisH"/>
    <property type="match status" value="1"/>
</dbReference>
<keyword evidence="10" id="KW-0963">Cytoplasm</keyword>
<keyword evidence="7 10" id="KW-0456">Lyase</keyword>
<gene>
    <name evidence="10 13" type="primary">hisH</name>
    <name evidence="13" type="ORF">DRJ31_07390</name>
    <name evidence="14" type="ORF">DRJ33_07325</name>
</gene>
<feature type="domain" description="Glutamine amidotransferase" evidence="12">
    <location>
        <begin position="35"/>
        <end position="197"/>
    </location>
</feature>
<dbReference type="Proteomes" id="UP000278475">
    <property type="component" value="Unassembled WGS sequence"/>
</dbReference>
<dbReference type="GO" id="GO:0016829">
    <property type="term" value="F:lyase activity"/>
    <property type="evidence" value="ECO:0007669"/>
    <property type="project" value="UniProtKB-KW"/>
</dbReference>
<dbReference type="InterPro" id="IPR029062">
    <property type="entry name" value="Class_I_gatase-like"/>
</dbReference>
<evidence type="ECO:0000256" key="9">
    <source>
        <dbReference type="ARBA" id="ARBA00049534"/>
    </source>
</evidence>
<evidence type="ECO:0000256" key="4">
    <source>
        <dbReference type="ARBA" id="ARBA00022801"/>
    </source>
</evidence>
<dbReference type="GO" id="GO:0000107">
    <property type="term" value="F:imidazoleglycerol-phosphate synthase activity"/>
    <property type="evidence" value="ECO:0007669"/>
    <property type="project" value="UniProtKB-UniRule"/>
</dbReference>
<evidence type="ECO:0000256" key="8">
    <source>
        <dbReference type="ARBA" id="ARBA00047838"/>
    </source>
</evidence>
<accession>A0A497EM37</accession>
<dbReference type="CDD" id="cd01748">
    <property type="entry name" value="GATase1_IGP_Synthase"/>
    <property type="match status" value="1"/>
</dbReference>
<feature type="active site" evidence="10 11">
    <location>
        <position position="183"/>
    </location>
</feature>
<dbReference type="EMBL" id="QMQX01000166">
    <property type="protein sequence ID" value="RLE50557.1"/>
    <property type="molecule type" value="Genomic_DNA"/>
</dbReference>
<evidence type="ECO:0000313" key="13">
    <source>
        <dbReference type="EMBL" id="RLE48385.1"/>
    </source>
</evidence>
<keyword evidence="4 10" id="KW-0378">Hydrolase</keyword>
<dbReference type="EMBL" id="QMQV01000079">
    <property type="protein sequence ID" value="RLE48385.1"/>
    <property type="molecule type" value="Genomic_DNA"/>
</dbReference>
<dbReference type="PIRSF" id="PIRSF000495">
    <property type="entry name" value="Amidotransf_hisH"/>
    <property type="match status" value="1"/>
</dbReference>
<organism evidence="13 16">
    <name type="scientific">Thermoproteota archaeon</name>
    <dbReference type="NCBI Taxonomy" id="2056631"/>
    <lineage>
        <taxon>Archaea</taxon>
        <taxon>Thermoproteota</taxon>
    </lineage>
</organism>
<evidence type="ECO:0000313" key="16">
    <source>
        <dbReference type="Proteomes" id="UP000278475"/>
    </source>
</evidence>
<dbReference type="Pfam" id="PF00117">
    <property type="entry name" value="GATase"/>
    <property type="match status" value="1"/>
</dbReference>
<protein>
    <recommendedName>
        <fullName evidence="10">Imidazole glycerol phosphate synthase subunit HisH</fullName>
        <ecNumber evidence="10">4.3.2.10</ecNumber>
    </recommendedName>
    <alternativeName>
        <fullName evidence="10">IGP synthase glutaminase subunit</fullName>
        <ecNumber evidence="10">3.5.1.2</ecNumber>
    </alternativeName>
    <alternativeName>
        <fullName evidence="10">IGP synthase subunit HisH</fullName>
    </alternativeName>
    <alternativeName>
        <fullName evidence="10">ImGP synthase subunit HisH</fullName>
        <shortName evidence="10">IGPS subunit HisH</shortName>
    </alternativeName>
</protein>
<dbReference type="HAMAP" id="MF_00278">
    <property type="entry name" value="HisH"/>
    <property type="match status" value="1"/>
</dbReference>
<dbReference type="InterPro" id="IPR010139">
    <property type="entry name" value="Imidazole-glycPsynth_HisH"/>
</dbReference>
<dbReference type="UniPathway" id="UPA00031">
    <property type="reaction ID" value="UER00010"/>
</dbReference>
<comment type="pathway">
    <text evidence="1 10">Amino-acid biosynthesis; L-histidine biosynthesis; L-histidine from 5-phospho-alpha-D-ribose 1-diphosphate: step 5/9.</text>
</comment>
<dbReference type="AlphaFoldDB" id="A0A497EM37"/>
<evidence type="ECO:0000256" key="10">
    <source>
        <dbReference type="HAMAP-Rule" id="MF_00278"/>
    </source>
</evidence>
<keyword evidence="3 10" id="KW-0028">Amino-acid biosynthesis</keyword>
<reference evidence="15 16" key="1">
    <citation type="submission" date="2018-06" db="EMBL/GenBank/DDBJ databases">
        <title>Extensive metabolic versatility and redundancy in microbially diverse, dynamic hydrothermal sediments.</title>
        <authorList>
            <person name="Dombrowski N."/>
            <person name="Teske A."/>
            <person name="Baker B.J."/>
        </authorList>
    </citation>
    <scope>NUCLEOTIDE SEQUENCE [LARGE SCALE GENOMIC DNA]</scope>
    <source>
        <strain evidence="14">B34_G17</strain>
        <strain evidence="13">B66_G16</strain>
    </source>
</reference>
<dbReference type="InterPro" id="IPR017926">
    <property type="entry name" value="GATASE"/>
</dbReference>
<dbReference type="GO" id="GO:0005737">
    <property type="term" value="C:cytoplasm"/>
    <property type="evidence" value="ECO:0007669"/>
    <property type="project" value="UniProtKB-SubCell"/>
</dbReference>
<dbReference type="SUPFAM" id="SSF52317">
    <property type="entry name" value="Class I glutamine amidotransferase-like"/>
    <property type="match status" value="1"/>
</dbReference>